<dbReference type="PANTHER" id="PTHR42345">
    <property type="entry name" value="TPR_REGION DOMAIN-CONTAINING PROTEIN"/>
    <property type="match status" value="1"/>
</dbReference>
<keyword evidence="3" id="KW-1185">Reference proteome</keyword>
<dbReference type="Proteomes" id="UP001305779">
    <property type="component" value="Unassembled WGS sequence"/>
</dbReference>
<dbReference type="EMBL" id="JAXOVC010000001">
    <property type="protein sequence ID" value="KAK4507305.1"/>
    <property type="molecule type" value="Genomic_DNA"/>
</dbReference>
<protein>
    <submittedName>
        <fullName evidence="2">Uncharacterized protein</fullName>
    </submittedName>
</protein>
<comment type="caution">
    <text evidence="2">The sequence shown here is derived from an EMBL/GenBank/DDBJ whole genome shotgun (WGS) entry which is preliminary data.</text>
</comment>
<evidence type="ECO:0000256" key="1">
    <source>
        <dbReference type="SAM" id="MobiDB-lite"/>
    </source>
</evidence>
<evidence type="ECO:0000313" key="3">
    <source>
        <dbReference type="Proteomes" id="UP001305779"/>
    </source>
</evidence>
<dbReference type="PANTHER" id="PTHR42345:SF2">
    <property type="entry name" value="HELICASE-LIKE PROTEIN"/>
    <property type="match status" value="1"/>
</dbReference>
<name>A0ABR0F0V3_ZASCE</name>
<feature type="compositionally biased region" description="Basic and acidic residues" evidence="1">
    <location>
        <begin position="107"/>
        <end position="122"/>
    </location>
</feature>
<organism evidence="2 3">
    <name type="scientific">Zasmidium cellare</name>
    <name type="common">Wine cellar mold</name>
    <name type="synonym">Racodium cellare</name>
    <dbReference type="NCBI Taxonomy" id="395010"/>
    <lineage>
        <taxon>Eukaryota</taxon>
        <taxon>Fungi</taxon>
        <taxon>Dikarya</taxon>
        <taxon>Ascomycota</taxon>
        <taxon>Pezizomycotina</taxon>
        <taxon>Dothideomycetes</taxon>
        <taxon>Dothideomycetidae</taxon>
        <taxon>Mycosphaerellales</taxon>
        <taxon>Mycosphaerellaceae</taxon>
        <taxon>Zasmidium</taxon>
    </lineage>
</organism>
<accession>A0ABR0F0V3</accession>
<gene>
    <name evidence="2" type="ORF">PRZ48_001040</name>
</gene>
<proteinExistence type="predicted"/>
<sequence>MSMVETHEEYDIYDMVAAGPPRKPKRSTVADFFRNLGNGRMSNSARYRASRIMKPPSPKNKPPPMKSLDIDVDMIDRIMGKPKDAKKASDNFILQQKIRARSRSRTRGADSTDEPRGEDGNRGRGRSRPLTTEEAQYMFVGAPYFNVGKTKNGYRPQVVFVDEKSKVYNPSSIDHGPFSHPSFEASTLATESDKKDARALLTNSRTALMEMPNMKSSDGTDMGTTSFEHFLQLAVSDSIKFAPEISRFDSRRILYTNPEKLGLLEVNTDANIDRLSELGPLHMSQRDAQRIMATTNDYTISDMGQQLFTSFLHLPEGIERKNIALRTQIEALQKILAQKDLWHDFSQPDTRLRVGQLLWSAPNVSRRPSFVERDLEPSEREIALLQITLASELLIRHNIAKASTLQRGRGAGLFTEADRMAIEGQRTAKVNWDLVLAERFLSNVEVSVKLPSKSNRNGLFSAISHLASKDGPEPFYQPKHQDQQISGLLHFAETIHWPDSERLEKELIAKLMRSPAEQAANVPKDDDSVYETPLQSPWQTGWTGDSDPMNASEKAQRFLGIRRQSRSSRPGTAKSERASHVGMVRGDNSTRMQLHRAVDAEHTGAEVNVGGWLSRSWLSGLVMPGDAAHHFLMSTLLENTPAAIETLGEFANLQGGFVYRGRSYWSKGHVVGRIMAAAKGATECMGWISVPGTPLGYREGWVDLEIQDVPYCDASTTRITESEAVGKDSDPMGNNDRMAVQEGDFTSPHDGLTVMGNEARSQGLAFRESEFAGEGLTASITFNSPINSKLSALEVAITYDVHFVSSYPCHPEERKPVVKAKPKVDPAEFYGDCLPSDFQDEEIIEEIGPKDSARCSHHSKGGYIMAEDAMRELPPPPCHALHIDYKYESIPVATLLSAPPEERPRALSVPDARITYPEDAPENVVVLDCRGTEDLQLLARAWCAKVGENAIVAKTSRTCLACSIREAKALGIAVVIRI</sequence>
<reference evidence="2 3" key="1">
    <citation type="journal article" date="2023" name="G3 (Bethesda)">
        <title>A chromosome-level genome assembly of Zasmidium syzygii isolated from banana leaves.</title>
        <authorList>
            <person name="van Westerhoven A.C."/>
            <person name="Mehrabi R."/>
            <person name="Talebi R."/>
            <person name="Steentjes M.B.F."/>
            <person name="Corcolon B."/>
            <person name="Chong P.A."/>
            <person name="Kema G.H.J."/>
            <person name="Seidl M.F."/>
        </authorList>
    </citation>
    <scope>NUCLEOTIDE SEQUENCE [LARGE SCALE GENOMIC DNA]</scope>
    <source>
        <strain evidence="2 3">P124</strain>
    </source>
</reference>
<feature type="region of interest" description="Disordered" evidence="1">
    <location>
        <begin position="83"/>
        <end position="132"/>
    </location>
</feature>
<feature type="region of interest" description="Disordered" evidence="1">
    <location>
        <begin position="558"/>
        <end position="579"/>
    </location>
</feature>
<evidence type="ECO:0000313" key="2">
    <source>
        <dbReference type="EMBL" id="KAK4507305.1"/>
    </source>
</evidence>